<evidence type="ECO:0000259" key="5">
    <source>
        <dbReference type="Pfam" id="PF09084"/>
    </source>
</evidence>
<dbReference type="EMBL" id="VJWX01000175">
    <property type="protein sequence ID" value="TVT48081.1"/>
    <property type="molecule type" value="Genomic_DNA"/>
</dbReference>
<dbReference type="PANTHER" id="PTHR30024">
    <property type="entry name" value="ALIPHATIC SULFONATES-BINDING PROTEIN-RELATED"/>
    <property type="match status" value="1"/>
</dbReference>
<dbReference type="GO" id="GO:0042597">
    <property type="term" value="C:periplasmic space"/>
    <property type="evidence" value="ECO:0007669"/>
    <property type="project" value="UniProtKB-SubCell"/>
</dbReference>
<comment type="similarity">
    <text evidence="2">Belongs to the bacterial solute-binding protein SsuA/TauA family.</text>
</comment>
<proteinExistence type="inferred from homology"/>
<accession>A0A558CH33</accession>
<feature type="chain" id="PRO_5039672796" evidence="4">
    <location>
        <begin position="32"/>
        <end position="343"/>
    </location>
</feature>
<dbReference type="RefSeq" id="WP_144589905.1">
    <property type="nucleotide sequence ID" value="NZ_VJWX01000175.1"/>
</dbReference>
<reference evidence="6 7" key="1">
    <citation type="submission" date="2019-07" db="EMBL/GenBank/DDBJ databases">
        <authorList>
            <person name="Duangmal K."/>
            <person name="Teo W.F.A."/>
        </authorList>
    </citation>
    <scope>NUCLEOTIDE SEQUENCE [LARGE SCALE GENOMIC DNA]</scope>
    <source>
        <strain evidence="6 7">TBRC 6029</strain>
    </source>
</reference>
<dbReference type="OrthoDB" id="8892982at2"/>
<dbReference type="AlphaFoldDB" id="A0A558CH33"/>
<evidence type="ECO:0000256" key="4">
    <source>
        <dbReference type="SAM" id="SignalP"/>
    </source>
</evidence>
<comment type="subcellular location">
    <subcellularLocation>
        <location evidence="1">Periplasm</location>
    </subcellularLocation>
</comment>
<evidence type="ECO:0000313" key="7">
    <source>
        <dbReference type="Proteomes" id="UP000320011"/>
    </source>
</evidence>
<gene>
    <name evidence="6" type="ORF">FNH05_18250</name>
</gene>
<protein>
    <submittedName>
        <fullName evidence="6">ABC transporter substrate-binding protein</fullName>
    </submittedName>
</protein>
<evidence type="ECO:0000256" key="1">
    <source>
        <dbReference type="ARBA" id="ARBA00004418"/>
    </source>
</evidence>
<dbReference type="Pfam" id="PF09084">
    <property type="entry name" value="NMT1"/>
    <property type="match status" value="1"/>
</dbReference>
<comment type="caution">
    <text evidence="6">The sequence shown here is derived from an EMBL/GenBank/DDBJ whole genome shotgun (WGS) entry which is preliminary data.</text>
</comment>
<dbReference type="PROSITE" id="PS51318">
    <property type="entry name" value="TAT"/>
    <property type="match status" value="1"/>
</dbReference>
<evidence type="ECO:0000256" key="3">
    <source>
        <dbReference type="ARBA" id="ARBA00022729"/>
    </source>
</evidence>
<dbReference type="InterPro" id="IPR006311">
    <property type="entry name" value="TAT_signal"/>
</dbReference>
<dbReference type="PANTHER" id="PTHR30024:SF47">
    <property type="entry name" value="TAURINE-BINDING PERIPLASMIC PROTEIN"/>
    <property type="match status" value="1"/>
</dbReference>
<reference evidence="6 7" key="2">
    <citation type="submission" date="2019-08" db="EMBL/GenBank/DDBJ databases">
        <title>Amycolatopsis acidicola sp. nov., isolated from peat swamp forest soil.</title>
        <authorList>
            <person name="Srisuk N."/>
        </authorList>
    </citation>
    <scope>NUCLEOTIDE SEQUENCE [LARGE SCALE GENOMIC DNA]</scope>
    <source>
        <strain evidence="6 7">TBRC 6029</strain>
    </source>
</reference>
<name>A0A558CH33_9PSEU</name>
<dbReference type="InterPro" id="IPR015168">
    <property type="entry name" value="SsuA/THI5"/>
</dbReference>
<evidence type="ECO:0000313" key="6">
    <source>
        <dbReference type="EMBL" id="TVT48081.1"/>
    </source>
</evidence>
<evidence type="ECO:0000256" key="2">
    <source>
        <dbReference type="ARBA" id="ARBA00010742"/>
    </source>
</evidence>
<dbReference type="Proteomes" id="UP000320011">
    <property type="component" value="Unassembled WGS sequence"/>
</dbReference>
<dbReference type="Gene3D" id="3.40.190.10">
    <property type="entry name" value="Periplasmic binding protein-like II"/>
    <property type="match status" value="2"/>
</dbReference>
<feature type="domain" description="SsuA/THI5-like" evidence="5">
    <location>
        <begin position="71"/>
        <end position="270"/>
    </location>
</feature>
<feature type="signal peptide" evidence="4">
    <location>
        <begin position="1"/>
        <end position="31"/>
    </location>
</feature>
<dbReference type="SUPFAM" id="SSF53850">
    <property type="entry name" value="Periplasmic binding protein-like II"/>
    <property type="match status" value="1"/>
</dbReference>
<keyword evidence="3 4" id="KW-0732">Signal</keyword>
<sequence>MTLNIGAATTRRRLLRLALGATVAGPLAASAGCSVLNGSSSPDGSGGSGGSAGLEKSKITVGILSSQGSAGAKLAEKFGYFAKQGLEVTIKPFTAGPQAVPALLGGELDFTVINYVSFFQAVAAKTLDAKVVVDGNAANENSVVVVAKPDSGIADPKDLVGKKVGIQAAQSVAELLVRATLKDHDVDPNSVHYLPVTFPNIPAAIAKGELDAGVEVEPFLTTAEQKQGLQPVLKIVTGATANLPQTGYIATTKFVNAHPKTVAAFQRAMIPAQTDAADRSKLSQVLPELSGVDQATASLLNIDTYPTSVNATQLQRVVTLLQNYGGMTAQLDVKDYVVSTPQA</sequence>
<dbReference type="GO" id="GO:0042918">
    <property type="term" value="P:alkanesulfonate transmembrane transport"/>
    <property type="evidence" value="ECO:0007669"/>
    <property type="project" value="TreeGrafter"/>
</dbReference>
<keyword evidence="7" id="KW-1185">Reference proteome</keyword>
<organism evidence="6 7">
    <name type="scientific">Amycolatopsis rhizosphaerae</name>
    <dbReference type="NCBI Taxonomy" id="2053003"/>
    <lineage>
        <taxon>Bacteria</taxon>
        <taxon>Bacillati</taxon>
        <taxon>Actinomycetota</taxon>
        <taxon>Actinomycetes</taxon>
        <taxon>Pseudonocardiales</taxon>
        <taxon>Pseudonocardiaceae</taxon>
        <taxon>Amycolatopsis</taxon>
    </lineage>
</organism>